<dbReference type="CDD" id="cd22160">
    <property type="entry name" value="F-box_AtFBL13-like"/>
    <property type="match status" value="1"/>
</dbReference>
<sequence length="559" mass="62118">MAAALSDLPDDLLRHVLSLTPAKEAASTAVLSRRWRSLWRTCGAVNIDSRSYGSSAEARESFVRGVKAALDASRPIRKLTIHVELDAETYAEVNKRYRSLNKPDLNLVDAVVSHPAARGVEVIHVGAHRILGFGFVQQGFHTLSYGALPSEALAVLHITNCFLRFTPPPGTTTFPLLAELRLHGCSLSVMGLQAVINVSPKLATLHLQHISFYYSDDDDGEEEEEEQGVTCYRLRCPSVTALVLKNCSWVKGCMELDVPRLRCLTFKGPVRSGLVDGQVSLKVKSQEQLDLLLDRVDVHLTDDNIGTSRSENNKIRVPFWQSLRNFSKAKVLKLKLDYPIDQVAVVHKKDQDHQLHCNDAMFGNLTRLELEGSFVDAPAGKVAAAAAIANLLHCCPVLRDLRLNLRKALRSPSITRSDFRLVSLGRARLDFDESVEHFKHCRRNSLATDDGQHDFDTYDEVSDIPGLTGHSFKCLQSCLRRVTLQLRMKNNDPADCFGTQLAKFFSTDAMALEELYIDDGIHRICEHMNLVKIGRWAATNSPKKGKPATGGITVLPHET</sequence>
<dbReference type="Pfam" id="PF24758">
    <property type="entry name" value="LRR_At5g56370"/>
    <property type="match status" value="1"/>
</dbReference>
<dbReference type="InterPro" id="IPR032675">
    <property type="entry name" value="LRR_dom_sf"/>
</dbReference>
<dbReference type="PROSITE" id="PS50181">
    <property type="entry name" value="FBOX"/>
    <property type="match status" value="1"/>
</dbReference>
<feature type="domain" description="F-box" evidence="1">
    <location>
        <begin position="2"/>
        <end position="38"/>
    </location>
</feature>
<dbReference type="InterPro" id="IPR036047">
    <property type="entry name" value="F-box-like_dom_sf"/>
</dbReference>
<dbReference type="AlphaFoldDB" id="A0AAV5EU70"/>
<name>A0AAV5EU70_ELECO</name>
<dbReference type="Proteomes" id="UP001054889">
    <property type="component" value="Unassembled WGS sequence"/>
</dbReference>
<dbReference type="InterPro" id="IPR055411">
    <property type="entry name" value="LRR_FXL15/At3g58940/PEG3-like"/>
</dbReference>
<dbReference type="SUPFAM" id="SSF81383">
    <property type="entry name" value="F-box domain"/>
    <property type="match status" value="1"/>
</dbReference>
<keyword evidence="3" id="KW-1185">Reference proteome</keyword>
<dbReference type="EMBL" id="BQKI01000078">
    <property type="protein sequence ID" value="GJN25621.1"/>
    <property type="molecule type" value="Genomic_DNA"/>
</dbReference>
<dbReference type="PANTHER" id="PTHR32141:SF26">
    <property type="entry name" value="OS08G0328600 PROTEIN"/>
    <property type="match status" value="1"/>
</dbReference>
<dbReference type="Pfam" id="PF00646">
    <property type="entry name" value="F-box"/>
    <property type="match status" value="1"/>
</dbReference>
<evidence type="ECO:0000313" key="2">
    <source>
        <dbReference type="EMBL" id="GJN25621.1"/>
    </source>
</evidence>
<dbReference type="Gene3D" id="1.20.1280.50">
    <property type="match status" value="1"/>
</dbReference>
<dbReference type="InterPro" id="IPR053781">
    <property type="entry name" value="F-box_AtFBL13-like"/>
</dbReference>
<evidence type="ECO:0000313" key="3">
    <source>
        <dbReference type="Proteomes" id="UP001054889"/>
    </source>
</evidence>
<dbReference type="InterPro" id="IPR055302">
    <property type="entry name" value="F-box_dom-containing"/>
</dbReference>
<dbReference type="SUPFAM" id="SSF52047">
    <property type="entry name" value="RNI-like"/>
    <property type="match status" value="1"/>
</dbReference>
<reference evidence="2" key="1">
    <citation type="journal article" date="2018" name="DNA Res.">
        <title>Multiple hybrid de novo genome assembly of finger millet, an orphan allotetraploid crop.</title>
        <authorList>
            <person name="Hatakeyama M."/>
            <person name="Aluri S."/>
            <person name="Balachadran M.T."/>
            <person name="Sivarajan S.R."/>
            <person name="Patrignani A."/>
            <person name="Gruter S."/>
            <person name="Poveda L."/>
            <person name="Shimizu-Inatsugi R."/>
            <person name="Baeten J."/>
            <person name="Francoijs K.J."/>
            <person name="Nataraja K.N."/>
            <person name="Reddy Y.A.N."/>
            <person name="Phadnis S."/>
            <person name="Ravikumar R.L."/>
            <person name="Schlapbach R."/>
            <person name="Sreeman S.M."/>
            <person name="Shimizu K.K."/>
        </authorList>
    </citation>
    <scope>NUCLEOTIDE SEQUENCE</scope>
</reference>
<protein>
    <recommendedName>
        <fullName evidence="1">F-box domain-containing protein</fullName>
    </recommendedName>
</protein>
<accession>A0AAV5EU70</accession>
<gene>
    <name evidence="2" type="primary">gb13469</name>
    <name evidence="2" type="ORF">PR202_gb13469</name>
</gene>
<reference evidence="2" key="2">
    <citation type="submission" date="2021-12" db="EMBL/GenBank/DDBJ databases">
        <title>Resequencing data analysis of finger millet.</title>
        <authorList>
            <person name="Hatakeyama M."/>
            <person name="Aluri S."/>
            <person name="Balachadran M.T."/>
            <person name="Sivarajan S.R."/>
            <person name="Poveda L."/>
            <person name="Shimizu-Inatsugi R."/>
            <person name="Schlapbach R."/>
            <person name="Sreeman S.M."/>
            <person name="Shimizu K.K."/>
        </authorList>
    </citation>
    <scope>NUCLEOTIDE SEQUENCE</scope>
</reference>
<organism evidence="2 3">
    <name type="scientific">Eleusine coracana subsp. coracana</name>
    <dbReference type="NCBI Taxonomy" id="191504"/>
    <lineage>
        <taxon>Eukaryota</taxon>
        <taxon>Viridiplantae</taxon>
        <taxon>Streptophyta</taxon>
        <taxon>Embryophyta</taxon>
        <taxon>Tracheophyta</taxon>
        <taxon>Spermatophyta</taxon>
        <taxon>Magnoliopsida</taxon>
        <taxon>Liliopsida</taxon>
        <taxon>Poales</taxon>
        <taxon>Poaceae</taxon>
        <taxon>PACMAD clade</taxon>
        <taxon>Chloridoideae</taxon>
        <taxon>Cynodonteae</taxon>
        <taxon>Eleusininae</taxon>
        <taxon>Eleusine</taxon>
    </lineage>
</organism>
<dbReference type="Gene3D" id="3.80.10.10">
    <property type="entry name" value="Ribonuclease Inhibitor"/>
    <property type="match status" value="1"/>
</dbReference>
<proteinExistence type="predicted"/>
<evidence type="ECO:0000259" key="1">
    <source>
        <dbReference type="PROSITE" id="PS50181"/>
    </source>
</evidence>
<dbReference type="InterPro" id="IPR001810">
    <property type="entry name" value="F-box_dom"/>
</dbReference>
<comment type="caution">
    <text evidence="2">The sequence shown here is derived from an EMBL/GenBank/DDBJ whole genome shotgun (WGS) entry which is preliminary data.</text>
</comment>
<dbReference type="PANTHER" id="PTHR32141">
    <property type="match status" value="1"/>
</dbReference>